<dbReference type="RefSeq" id="WP_110253232.1">
    <property type="nucleotide sequence ID" value="NZ_QJKB01000001.1"/>
</dbReference>
<evidence type="ECO:0000313" key="3">
    <source>
        <dbReference type="Proteomes" id="UP000247792"/>
    </source>
</evidence>
<name>A0A318JHT6_9BURK</name>
<comment type="caution">
    <text evidence="2">The sequence shown here is derived from an EMBL/GenBank/DDBJ whole genome shotgun (WGS) entry which is preliminary data.</text>
</comment>
<dbReference type="Gene3D" id="3.40.1580.10">
    <property type="entry name" value="SMI1/KNR4-like"/>
    <property type="match status" value="1"/>
</dbReference>
<dbReference type="InterPro" id="IPR018958">
    <property type="entry name" value="Knr4/Smi1-like_dom"/>
</dbReference>
<keyword evidence="3" id="KW-1185">Reference proteome</keyword>
<dbReference type="SMART" id="SM00860">
    <property type="entry name" value="SMI1_KNR4"/>
    <property type="match status" value="1"/>
</dbReference>
<sequence>MHADFKKWLIQAGICKENEIKGVAEAEIKSLEATFSVTLPGSYKDFLRQCGVSAGVFCQDVDFFYDEIVRLKDDFTDALDEWNKTFRPPEKAFVFSAYQGGSYHYFVCDGNDNPPIYVFYEENLEPVIVAAEFIEYMKKYISAHQGQRGQV</sequence>
<dbReference type="OrthoDB" id="9156757at2"/>
<evidence type="ECO:0000313" key="2">
    <source>
        <dbReference type="EMBL" id="PXX46782.1"/>
    </source>
</evidence>
<reference evidence="2 3" key="1">
    <citation type="submission" date="2018-05" db="EMBL/GenBank/DDBJ databases">
        <title>Genomic Encyclopedia of Type Strains, Phase IV (KMG-IV): sequencing the most valuable type-strain genomes for metagenomic binning, comparative biology and taxonomic classification.</title>
        <authorList>
            <person name="Goeker M."/>
        </authorList>
    </citation>
    <scope>NUCLEOTIDE SEQUENCE [LARGE SCALE GENOMIC DNA]</scope>
    <source>
        <strain evidence="2 3">DSM 19792</strain>
    </source>
</reference>
<dbReference type="Pfam" id="PF09346">
    <property type="entry name" value="SMI1_KNR4"/>
    <property type="match status" value="1"/>
</dbReference>
<evidence type="ECO:0000259" key="1">
    <source>
        <dbReference type="SMART" id="SM00860"/>
    </source>
</evidence>
<dbReference type="AlphaFoldDB" id="A0A318JHT6"/>
<dbReference type="SUPFAM" id="SSF160631">
    <property type="entry name" value="SMI1/KNR4-like"/>
    <property type="match status" value="1"/>
</dbReference>
<gene>
    <name evidence="2" type="ORF">DFR42_101358</name>
</gene>
<proteinExistence type="predicted"/>
<accession>A0A318JHT6</accession>
<dbReference type="EMBL" id="QJKB01000001">
    <property type="protein sequence ID" value="PXX46782.1"/>
    <property type="molecule type" value="Genomic_DNA"/>
</dbReference>
<dbReference type="Proteomes" id="UP000247792">
    <property type="component" value="Unassembled WGS sequence"/>
</dbReference>
<dbReference type="InterPro" id="IPR037883">
    <property type="entry name" value="Knr4/Smi1-like_sf"/>
</dbReference>
<organism evidence="2 3">
    <name type="scientific">Undibacterium pigrum</name>
    <dbReference type="NCBI Taxonomy" id="401470"/>
    <lineage>
        <taxon>Bacteria</taxon>
        <taxon>Pseudomonadati</taxon>
        <taxon>Pseudomonadota</taxon>
        <taxon>Betaproteobacteria</taxon>
        <taxon>Burkholderiales</taxon>
        <taxon>Oxalobacteraceae</taxon>
        <taxon>Undibacterium</taxon>
    </lineage>
</organism>
<protein>
    <submittedName>
        <fullName evidence="2">SUKH superfamily protein</fullName>
    </submittedName>
</protein>
<feature type="domain" description="Knr4/Smi1-like" evidence="1">
    <location>
        <begin position="22"/>
        <end position="139"/>
    </location>
</feature>